<gene>
    <name evidence="2" type="ORF">LCGC14_2671390</name>
</gene>
<keyword evidence="1" id="KW-1133">Transmembrane helix</keyword>
<reference evidence="2" key="1">
    <citation type="journal article" date="2015" name="Nature">
        <title>Complex archaea that bridge the gap between prokaryotes and eukaryotes.</title>
        <authorList>
            <person name="Spang A."/>
            <person name="Saw J.H."/>
            <person name="Jorgensen S.L."/>
            <person name="Zaremba-Niedzwiedzka K."/>
            <person name="Martijn J."/>
            <person name="Lind A.E."/>
            <person name="van Eijk R."/>
            <person name="Schleper C."/>
            <person name="Guy L."/>
            <person name="Ettema T.J."/>
        </authorList>
    </citation>
    <scope>NUCLEOTIDE SEQUENCE</scope>
</reference>
<sequence length="108" mass="12230">MVCAEFTGIGSVADLLVWPTVCNYWFYLIVFATIFITLSLILYNKQKDDEVKGDLISSMGVSAIAILFLSLIGTLIKNSEGIPMVQQDVFIYIFAMSIIFILLWFFKK</sequence>
<accession>A0A0F9ABF7</accession>
<evidence type="ECO:0000313" key="2">
    <source>
        <dbReference type="EMBL" id="KKK95580.1"/>
    </source>
</evidence>
<keyword evidence="1" id="KW-0812">Transmembrane</keyword>
<name>A0A0F9ABF7_9ZZZZ</name>
<dbReference type="AlphaFoldDB" id="A0A0F9ABF7"/>
<comment type="caution">
    <text evidence="2">The sequence shown here is derived from an EMBL/GenBank/DDBJ whole genome shotgun (WGS) entry which is preliminary data.</text>
</comment>
<keyword evidence="1" id="KW-0472">Membrane</keyword>
<feature type="transmembrane region" description="Helical" evidence="1">
    <location>
        <begin position="55"/>
        <end position="77"/>
    </location>
</feature>
<proteinExistence type="predicted"/>
<feature type="transmembrane region" description="Helical" evidence="1">
    <location>
        <begin position="89"/>
        <end position="106"/>
    </location>
</feature>
<dbReference type="EMBL" id="LAZR01046850">
    <property type="protein sequence ID" value="KKK95580.1"/>
    <property type="molecule type" value="Genomic_DNA"/>
</dbReference>
<protein>
    <submittedName>
        <fullName evidence="2">Uncharacterized protein</fullName>
    </submittedName>
</protein>
<organism evidence="2">
    <name type="scientific">marine sediment metagenome</name>
    <dbReference type="NCBI Taxonomy" id="412755"/>
    <lineage>
        <taxon>unclassified sequences</taxon>
        <taxon>metagenomes</taxon>
        <taxon>ecological metagenomes</taxon>
    </lineage>
</organism>
<evidence type="ECO:0000256" key="1">
    <source>
        <dbReference type="SAM" id="Phobius"/>
    </source>
</evidence>
<feature type="transmembrane region" description="Helical" evidence="1">
    <location>
        <begin position="24"/>
        <end position="43"/>
    </location>
</feature>